<feature type="compositionally biased region" description="Polar residues" evidence="10">
    <location>
        <begin position="1742"/>
        <end position="1753"/>
    </location>
</feature>
<comment type="subcellular location">
    <subcellularLocation>
        <location evidence="1">Nucleus</location>
    </subcellularLocation>
</comment>
<protein>
    <recommendedName>
        <fullName evidence="3">Replication factor C subunit 1</fullName>
    </recommendedName>
</protein>
<dbReference type="InterPro" id="IPR036291">
    <property type="entry name" value="NAD(P)-bd_dom_sf"/>
</dbReference>
<dbReference type="InterPro" id="IPR011032">
    <property type="entry name" value="GroES-like_sf"/>
</dbReference>
<keyword evidence="5" id="KW-0235">DNA replication</keyword>
<feature type="compositionally biased region" description="Basic and acidic residues" evidence="10">
    <location>
        <begin position="74"/>
        <end position="96"/>
    </location>
</feature>
<dbReference type="SUPFAM" id="SSF52113">
    <property type="entry name" value="BRCT domain"/>
    <property type="match status" value="1"/>
</dbReference>
<dbReference type="InterPro" id="IPR031313">
    <property type="entry name" value="Sin1_PH_dom"/>
</dbReference>
<dbReference type="PhylomeDB" id="A0A0A2LBA1"/>
<dbReference type="FunFam" id="1.20.272.10:FF:000005">
    <property type="entry name" value="Replication factor C subunit 1"/>
    <property type="match status" value="1"/>
</dbReference>
<evidence type="ECO:0000256" key="4">
    <source>
        <dbReference type="ARBA" id="ARBA00022553"/>
    </source>
</evidence>
<evidence type="ECO:0000313" key="12">
    <source>
        <dbReference type="EMBL" id="KGO73900.1"/>
    </source>
</evidence>
<proteinExistence type="inferred from homology"/>
<dbReference type="GO" id="GO:0016887">
    <property type="term" value="F:ATP hydrolysis activity"/>
    <property type="evidence" value="ECO:0007669"/>
    <property type="project" value="InterPro"/>
</dbReference>
<gene>
    <name evidence="12" type="ORF">PITC_016560</name>
</gene>
<comment type="caution">
    <text evidence="12">The sequence shown here is derived from an EMBL/GenBank/DDBJ whole genome shotgun (WGS) entry which is preliminary data.</text>
</comment>
<evidence type="ECO:0000259" key="11">
    <source>
        <dbReference type="PROSITE" id="PS50172"/>
    </source>
</evidence>
<dbReference type="FunFam" id="3.40.50.300:FF:000395">
    <property type="entry name" value="Replication factor C subunit 1"/>
    <property type="match status" value="1"/>
</dbReference>
<feature type="compositionally biased region" description="Polar residues" evidence="10">
    <location>
        <begin position="1615"/>
        <end position="1626"/>
    </location>
</feature>
<dbReference type="FunFam" id="3.40.50.10190:FF:000001">
    <property type="entry name" value="Replication factor C subunit 1"/>
    <property type="match status" value="1"/>
</dbReference>
<feature type="compositionally biased region" description="Acidic residues" evidence="10">
    <location>
        <begin position="1558"/>
        <end position="1575"/>
    </location>
</feature>
<keyword evidence="8" id="KW-0238">DNA-binding</keyword>
<dbReference type="InterPro" id="IPR001357">
    <property type="entry name" value="BRCT_dom"/>
</dbReference>
<comment type="similarity">
    <text evidence="2">Belongs to the activator 1 large subunit family.</text>
</comment>
<dbReference type="FunFam" id="2.30.29.30:FF:000263">
    <property type="entry name" value="Stress activated MAP kinase interacting protein"/>
    <property type="match status" value="1"/>
</dbReference>
<feature type="region of interest" description="Disordered" evidence="10">
    <location>
        <begin position="1"/>
        <end position="292"/>
    </location>
</feature>
<dbReference type="Gene3D" id="2.30.29.30">
    <property type="entry name" value="Pleckstrin-homology domain (PH domain)/Phosphotyrosine-binding domain (PTB)"/>
    <property type="match status" value="1"/>
</dbReference>
<keyword evidence="13" id="KW-1185">Reference proteome</keyword>
<dbReference type="SMART" id="SM00382">
    <property type="entry name" value="AAA"/>
    <property type="match status" value="1"/>
</dbReference>
<dbReference type="GO" id="GO:0005524">
    <property type="term" value="F:ATP binding"/>
    <property type="evidence" value="ECO:0007669"/>
    <property type="project" value="UniProtKB-KW"/>
</dbReference>
<feature type="compositionally biased region" description="Basic and acidic residues" evidence="10">
    <location>
        <begin position="41"/>
        <end position="50"/>
    </location>
</feature>
<dbReference type="Pfam" id="PF08519">
    <property type="entry name" value="RFC1"/>
    <property type="match status" value="1"/>
</dbReference>
<dbReference type="STRING" id="40296.A0A0A2LBA1"/>
<feature type="compositionally biased region" description="Acidic residues" evidence="10">
    <location>
        <begin position="142"/>
        <end position="152"/>
    </location>
</feature>
<organism evidence="12 13">
    <name type="scientific">Penicillium italicum</name>
    <name type="common">Blue mold</name>
    <dbReference type="NCBI Taxonomy" id="40296"/>
    <lineage>
        <taxon>Eukaryota</taxon>
        <taxon>Fungi</taxon>
        <taxon>Dikarya</taxon>
        <taxon>Ascomycota</taxon>
        <taxon>Pezizomycotina</taxon>
        <taxon>Eurotiomycetes</taxon>
        <taxon>Eurotiomycetidae</taxon>
        <taxon>Eurotiales</taxon>
        <taxon>Aspergillaceae</taxon>
        <taxon>Penicillium</taxon>
    </lineage>
</organism>
<dbReference type="SMART" id="SM00292">
    <property type="entry name" value="BRCT"/>
    <property type="match status" value="1"/>
</dbReference>
<feature type="region of interest" description="Disordered" evidence="10">
    <location>
        <begin position="2095"/>
        <end position="2142"/>
    </location>
</feature>
<dbReference type="OMA" id="THSSSHM"/>
<dbReference type="Pfam" id="PF16978">
    <property type="entry name" value="CRIM"/>
    <property type="match status" value="1"/>
</dbReference>
<keyword evidence="7" id="KW-0067">ATP-binding</keyword>
<feature type="region of interest" description="Disordered" evidence="10">
    <location>
        <begin position="1467"/>
        <end position="1486"/>
    </location>
</feature>
<dbReference type="SUPFAM" id="SSF50129">
    <property type="entry name" value="GroES-like"/>
    <property type="match status" value="1"/>
</dbReference>
<feature type="region of interest" description="Disordered" evidence="10">
    <location>
        <begin position="1493"/>
        <end position="1712"/>
    </location>
</feature>
<dbReference type="SUPFAM" id="SSF48019">
    <property type="entry name" value="post-AAA+ oligomerization domain-like"/>
    <property type="match status" value="1"/>
</dbReference>
<evidence type="ECO:0000256" key="6">
    <source>
        <dbReference type="ARBA" id="ARBA00022741"/>
    </source>
</evidence>
<dbReference type="Pfam" id="PF00533">
    <property type="entry name" value="BRCT"/>
    <property type="match status" value="1"/>
</dbReference>
<evidence type="ECO:0000256" key="5">
    <source>
        <dbReference type="ARBA" id="ARBA00022705"/>
    </source>
</evidence>
<feature type="compositionally biased region" description="Basic and acidic residues" evidence="10">
    <location>
        <begin position="1494"/>
        <end position="1507"/>
    </location>
</feature>
<sequence>MQDSSATRKRRSRKVVDDSDEEEDIAPAKAPATKAKPKSQPKPEETKEEPTTTSDYFASSKKKTRPAKTAEQAQPDKAKIVAESPKLKKTAEEPAKKGRTTTRGSTKQGKNIIEDENLGADDIFATEYGKAGKEDDAYVAGDDSDEDSDFEILEVKPAAAASKRTQRKQSRDDEDDVVMEDLPNIPAPKARPGRKRKSEALIDEDEDGDYQDPKKETKKAAPKSKATASPATKKQKASPKKAKKEDKPESKELQDIFDSIPTIDAPEPPKGEAKKFKFGAQQSRDPAMTGTKEMPVGQENCLAGLAFVFTGVLESLGRDEGAQLVKKYGGKVVGAPSSKTSYVVLGSDAGPKKLETIAKHKIKTINEDGLFELIRRLPANGGDGKAGEKYAEKLKADEAKIRAMAAEIDAEEKKQEEQKRKTAAAQGPKTAATASQTPPSSQPASSGDLWTTKYAPTSTSMICGNKSAVEKVQSWLRNWHANAQADFKKGGKDGSGTYRAVIIHGPPGIGKTTAAHLVAKLEGFDIVETNASDTRSKKLVESSTLGVLDTTSLQGYFAGQGKQVESEKKKLVLIMDEVDGMSAGDRGGVGAVAAIVKKTKIPIILICNERKLQKMKPFDFITYDVPFRRPTAEQIRARLSTICFREGLKIPPPVLDGLIEGTHADIRQVINMLSTARLDQKGLSYDEGKQMSKSWEKNIILKPWDIVGKILSAQMFSPSSTSTLNDKVELYFNDHEFSYLMLQENYLKTKPALAGKYHGQEQRLKSLELLDNAASSISDGDLVDRMIHGTQQQWSLMPTHAIFSFVRPASFQYGNLNERPAFTSWLGNNSKHGKLSRYVKEIQGHMRLRTSGNRDEIRQQYMPLLQEKIIRRMMDEGKDCVDSVIDLMDEYYLTREDFDSMVELGLGPMDESKIKLETQTKATFTRLYNSRSHPMPFMKASNVVAPKQAKKERPDIEDAIEASDEEEVVEEIKNEDDEELDLKKDKYVSLPKKKKAPAKGKKTKKADDGVDADEEKPKKAHSLDTKRLNTSYRTLLPRVQTTHHALILRPAPFTEPQVEEVPIPSLLPGSVLLRILATPLHPYSKLGFELYNPGRSRETPVIPGSSAIARVNRVGDDATTLKVGQLVFFDSVMKGRDSPETVRFSNPVYHGFDPQSMDIMASSGFTDGSYAEFMRAPLENCYPLDEAKLTGDPRTWGFAYAPEQLCAIATFLRPFGGLTSIDVKPGETVLISPATSPNGVAACMVALAMGAKVVAWSSDDAKLVHLNQILSHTHNGTCERISTVTWTGNCTKYIRNIKAFGPMDAFLDISPAGAQGSFHLKSGIMSLRPGGRGNWMYERKDVLALIKMAEKGNLRLKEEDGCYVVGKFGLDQWKEALTAATRVVVIIQISVATAQHTPSLLQTYVIVKARKMSLLHNEDFTIWQLRSSYLSTIKDGIGDRLINVNDSVLNTPGFRAAGWSTAAAYPNTHSSSHMKRTYSPPIPTTANVSSEYYRLAERNSKPQRHELQGLGLEDGEDDGGMVTGKSHTDMTARRNHARGGKKKTRRERQQEVQRQAEAEDDDSSDLSDDSDDDGDNVGSAVDQIKFDKMPIRRDRADSSPIRSGDQTERPEVMVTSASTQNLANQHRQVKPRPRRDTTTSSDVSTDNETDHRGYKQGQVQFSASDQVVEYSRRRRERTGSRGAESLALGELHEEDEDEDSGAESVGSAISSDFDNTAGSGSLLLAGVPGGLNLSSPMAMMNNLPSGTGPQNNSPRKHRTPAPALQDLPPPRPISMVQPVSLLTSQLTSRKRAPSNPVDKFVVLSGRGQEDSLYLKIYVPFSSDPEDPLDLPLTRQSKLAEQPAQVTVAETIGLALWKYLADARGPPINRENLTVNRWTLRMVDDGEVEYDFPALGRTLPMTDFTSNNNQSAKSRGRSRGKPYDEFALVEASKSEFEENERLYPQFSSSIGSEEADQPAIVVPGTQPPQTTPARANPILGQPFSSALNHSTLTPADRPAVPISHATPRLGISKTLKIRFINMEASAHVMTINTSTDSYIAEILDSVCKRWGQDKGNYLLKVMGSNTIAPLDRTVEALGSITELDLVRRRFGGGPLALGTSPGSSSPNAPLMVETADPTTSKKSKKEAKKGAQRMLPSSSQKQDHLGGYYRRYHVFRKQPMSFTASNHRILTFENDYMHIVPGDTGKTASGGKTRSISFSDVIGSKVSRRHPKSFRVMIVRGNDATEQKRYDFEARSTHEAVEIVDEIKKNMAHYRI</sequence>
<dbReference type="SUPFAM" id="SSF51735">
    <property type="entry name" value="NAD(P)-binding Rossmann-fold domains"/>
    <property type="match status" value="1"/>
</dbReference>
<feature type="region of interest" description="Disordered" evidence="10">
    <location>
        <begin position="992"/>
        <end position="1026"/>
    </location>
</feature>
<reference evidence="12 13" key="1">
    <citation type="journal article" date="2015" name="Mol. Plant Microbe Interact.">
        <title>Genome, transcriptome, and functional analyses of Penicillium expansum provide new insights into secondary metabolism and pathogenicity.</title>
        <authorList>
            <person name="Ballester A.R."/>
            <person name="Marcet-Houben M."/>
            <person name="Levin E."/>
            <person name="Sela N."/>
            <person name="Selma-Lazaro C."/>
            <person name="Carmona L."/>
            <person name="Wisniewski M."/>
            <person name="Droby S."/>
            <person name="Gonzalez-Candelas L."/>
            <person name="Gabaldon T."/>
        </authorList>
    </citation>
    <scope>NUCLEOTIDE SEQUENCE [LARGE SCALE GENOMIC DNA]</scope>
    <source>
        <strain evidence="12 13">PHI-1</strain>
    </source>
</reference>
<dbReference type="GO" id="GO:0006271">
    <property type="term" value="P:DNA strand elongation involved in DNA replication"/>
    <property type="evidence" value="ECO:0007669"/>
    <property type="project" value="UniProtKB-ARBA"/>
</dbReference>
<evidence type="ECO:0000256" key="3">
    <source>
        <dbReference type="ARBA" id="ARBA00020401"/>
    </source>
</evidence>
<evidence type="ECO:0000256" key="7">
    <source>
        <dbReference type="ARBA" id="ARBA00022840"/>
    </source>
</evidence>
<feature type="compositionally biased region" description="Polar residues" evidence="10">
    <location>
        <begin position="1902"/>
        <end position="1912"/>
    </location>
</feature>
<dbReference type="CDD" id="cd18140">
    <property type="entry name" value="HLD_clamp_RFC"/>
    <property type="match status" value="1"/>
</dbReference>
<dbReference type="CDD" id="cd00009">
    <property type="entry name" value="AAA"/>
    <property type="match status" value="1"/>
</dbReference>
<dbReference type="InterPro" id="IPR003959">
    <property type="entry name" value="ATPase_AAA_core"/>
</dbReference>
<feature type="compositionally biased region" description="Basic residues" evidence="10">
    <location>
        <begin position="1533"/>
        <end position="1546"/>
    </location>
</feature>
<feature type="compositionally biased region" description="Low complexity" evidence="10">
    <location>
        <begin position="101"/>
        <end position="110"/>
    </location>
</feature>
<dbReference type="Pfam" id="PF25361">
    <property type="entry name" value="AAA_lid_RFC1"/>
    <property type="match status" value="1"/>
</dbReference>
<name>A0A0A2LBA1_PENIT</name>
<feature type="compositionally biased region" description="Basic and acidic residues" evidence="10">
    <location>
        <begin position="1015"/>
        <end position="1026"/>
    </location>
</feature>
<dbReference type="OrthoDB" id="446168at2759"/>
<dbReference type="PRINTS" id="PR00364">
    <property type="entry name" value="DISEASERSIST"/>
</dbReference>
<feature type="compositionally biased region" description="Basic and acidic residues" evidence="10">
    <location>
        <begin position="411"/>
        <end position="420"/>
    </location>
</feature>
<evidence type="ECO:0000313" key="13">
    <source>
        <dbReference type="Proteomes" id="UP000030104"/>
    </source>
</evidence>
<feature type="compositionally biased region" description="Low complexity" evidence="10">
    <location>
        <begin position="223"/>
        <end position="232"/>
    </location>
</feature>
<dbReference type="InterPro" id="IPR008921">
    <property type="entry name" value="DNA_pol3_clamp-load_cplx_C"/>
</dbReference>
<dbReference type="Gene3D" id="3.40.50.300">
    <property type="entry name" value="P-loop containing nucleotide triphosphate hydrolases"/>
    <property type="match status" value="1"/>
</dbReference>
<dbReference type="Pfam" id="PF00004">
    <property type="entry name" value="AAA"/>
    <property type="match status" value="1"/>
</dbReference>
<dbReference type="InterPro" id="IPR027417">
    <property type="entry name" value="P-loop_NTPase"/>
</dbReference>
<dbReference type="InterPro" id="IPR011993">
    <property type="entry name" value="PH-like_dom_sf"/>
</dbReference>
<feature type="compositionally biased region" description="Low complexity" evidence="10">
    <location>
        <begin position="423"/>
        <end position="446"/>
    </location>
</feature>
<evidence type="ECO:0000256" key="1">
    <source>
        <dbReference type="ARBA" id="ARBA00004123"/>
    </source>
</evidence>
<dbReference type="GO" id="GO:0005634">
    <property type="term" value="C:nucleus"/>
    <property type="evidence" value="ECO:0007669"/>
    <property type="project" value="UniProtKB-SubCell"/>
</dbReference>
<feature type="compositionally biased region" description="Basic residues" evidence="10">
    <location>
        <begin position="233"/>
        <end position="242"/>
    </location>
</feature>
<dbReference type="Pfam" id="PF08240">
    <property type="entry name" value="ADH_N"/>
    <property type="match status" value="1"/>
</dbReference>
<feature type="compositionally biased region" description="Basic and acidic residues" evidence="10">
    <location>
        <begin position="1547"/>
        <end position="1557"/>
    </location>
</feature>
<dbReference type="PROSITE" id="PS50172">
    <property type="entry name" value="BRCT"/>
    <property type="match status" value="1"/>
</dbReference>
<feature type="compositionally biased region" description="Basic residues" evidence="10">
    <location>
        <begin position="992"/>
        <end position="1004"/>
    </location>
</feature>
<dbReference type="InterPro" id="IPR047854">
    <property type="entry name" value="RFC_lid"/>
</dbReference>
<feature type="compositionally biased region" description="Basic and acidic residues" evidence="10">
    <location>
        <begin position="1584"/>
        <end position="1597"/>
    </location>
</feature>
<accession>A0A0A2LBA1</accession>
<keyword evidence="9" id="KW-0539">Nucleus</keyword>
<feature type="compositionally biased region" description="Basic residues" evidence="10">
    <location>
        <begin position="2120"/>
        <end position="2130"/>
    </location>
</feature>
<dbReference type="InterPro" id="IPR031567">
    <property type="entry name" value="CRIM_dom"/>
</dbReference>
<dbReference type="Gene3D" id="1.10.8.60">
    <property type="match status" value="1"/>
</dbReference>
<dbReference type="EMBL" id="JQGA01000760">
    <property type="protein sequence ID" value="KGO73900.1"/>
    <property type="molecule type" value="Genomic_DNA"/>
</dbReference>
<feature type="compositionally biased region" description="Basic and acidic residues" evidence="10">
    <location>
        <begin position="243"/>
        <end position="254"/>
    </location>
</feature>
<evidence type="ECO:0000256" key="2">
    <source>
        <dbReference type="ARBA" id="ARBA00006116"/>
    </source>
</evidence>
<dbReference type="InterPro" id="IPR013725">
    <property type="entry name" value="DNA_replication_fac_RFC1_C"/>
</dbReference>
<dbReference type="InterPro" id="IPR003593">
    <property type="entry name" value="AAA+_ATPase"/>
</dbReference>
<dbReference type="Pfam" id="PF16979">
    <property type="entry name" value="SIN1_PH"/>
    <property type="match status" value="1"/>
</dbReference>
<dbReference type="InterPro" id="IPR036420">
    <property type="entry name" value="BRCT_dom_sf"/>
</dbReference>
<feature type="region of interest" description="Disordered" evidence="10">
    <location>
        <begin position="1736"/>
        <end position="1772"/>
    </location>
</feature>
<keyword evidence="6" id="KW-0547">Nucleotide-binding</keyword>
<dbReference type="GO" id="GO:0003689">
    <property type="term" value="F:DNA clamp loader activity"/>
    <property type="evidence" value="ECO:0007669"/>
    <property type="project" value="InterPro"/>
</dbReference>
<evidence type="ECO:0000256" key="8">
    <source>
        <dbReference type="ARBA" id="ARBA00023125"/>
    </source>
</evidence>
<dbReference type="HOGENOM" id="CLU_002062_0_0_1"/>
<dbReference type="PANTHER" id="PTHR23389">
    <property type="entry name" value="CHROMOSOME TRANSMISSION FIDELITY FACTOR 18"/>
    <property type="match status" value="1"/>
</dbReference>
<evidence type="ECO:0000256" key="10">
    <source>
        <dbReference type="SAM" id="MobiDB-lite"/>
    </source>
</evidence>
<feature type="compositionally biased region" description="Acidic residues" evidence="10">
    <location>
        <begin position="1692"/>
        <end position="1701"/>
    </location>
</feature>
<dbReference type="GO" id="GO:0003677">
    <property type="term" value="F:DNA binding"/>
    <property type="evidence" value="ECO:0007669"/>
    <property type="project" value="UniProtKB-KW"/>
</dbReference>
<evidence type="ECO:0000256" key="9">
    <source>
        <dbReference type="ARBA" id="ARBA00023242"/>
    </source>
</evidence>
<feature type="compositionally biased region" description="Acidic residues" evidence="10">
    <location>
        <begin position="201"/>
        <end position="210"/>
    </location>
</feature>
<dbReference type="CDD" id="cd17752">
    <property type="entry name" value="BRCT_RFC1"/>
    <property type="match status" value="1"/>
</dbReference>
<keyword evidence="4" id="KW-0597">Phosphoprotein</keyword>
<dbReference type="Gene3D" id="3.40.50.10190">
    <property type="entry name" value="BRCT domain"/>
    <property type="match status" value="1"/>
</dbReference>
<dbReference type="InterPro" id="IPR013154">
    <property type="entry name" value="ADH-like_N"/>
</dbReference>
<feature type="region of interest" description="Disordered" evidence="10">
    <location>
        <begin position="1900"/>
        <end position="1919"/>
    </location>
</feature>
<dbReference type="Gene3D" id="3.90.180.10">
    <property type="entry name" value="Medium-chain alcohol dehydrogenases, catalytic domain"/>
    <property type="match status" value="1"/>
</dbReference>
<dbReference type="Gene3D" id="3.40.50.720">
    <property type="entry name" value="NAD(P)-binding Rossmann-like Domain"/>
    <property type="match status" value="1"/>
</dbReference>
<feature type="region of interest" description="Disordered" evidence="10">
    <location>
        <begin position="409"/>
        <end position="451"/>
    </location>
</feature>
<dbReference type="PANTHER" id="PTHR23389:SF6">
    <property type="entry name" value="REPLICATION FACTOR C SUBUNIT 1"/>
    <property type="match status" value="1"/>
</dbReference>
<dbReference type="Proteomes" id="UP000030104">
    <property type="component" value="Unassembled WGS sequence"/>
</dbReference>
<dbReference type="FunFam" id="1.10.8.60:FF:000021">
    <property type="entry name" value="Replication factor C subunit 1"/>
    <property type="match status" value="1"/>
</dbReference>
<dbReference type="SUPFAM" id="SSF52540">
    <property type="entry name" value="P-loop containing nucleoside triphosphate hydrolases"/>
    <property type="match status" value="1"/>
</dbReference>
<dbReference type="GO" id="GO:0005663">
    <property type="term" value="C:DNA replication factor C complex"/>
    <property type="evidence" value="ECO:0007669"/>
    <property type="project" value="InterPro"/>
</dbReference>
<dbReference type="Gene3D" id="1.20.272.10">
    <property type="match status" value="1"/>
</dbReference>
<feature type="domain" description="BRCT" evidence="11">
    <location>
        <begin position="297"/>
        <end position="376"/>
    </location>
</feature>